<comment type="caution">
    <text evidence="2">The sequence shown here is derived from an EMBL/GenBank/DDBJ whole genome shotgun (WGS) entry which is preliminary data.</text>
</comment>
<organism evidence="2 3">
    <name type="scientific">Paenarthrobacter aromaticivorans</name>
    <dbReference type="NCBI Taxonomy" id="2849150"/>
    <lineage>
        <taxon>Bacteria</taxon>
        <taxon>Bacillati</taxon>
        <taxon>Actinomycetota</taxon>
        <taxon>Actinomycetes</taxon>
        <taxon>Micrococcales</taxon>
        <taxon>Micrococcaceae</taxon>
        <taxon>Paenarthrobacter</taxon>
    </lineage>
</organism>
<accession>A0ABS6IBT7</accession>
<dbReference type="PROSITE" id="PS51354">
    <property type="entry name" value="GLUTAREDOXIN_2"/>
    <property type="match status" value="1"/>
</dbReference>
<evidence type="ECO:0000259" key="1">
    <source>
        <dbReference type="Pfam" id="PF00462"/>
    </source>
</evidence>
<evidence type="ECO:0000313" key="3">
    <source>
        <dbReference type="Proteomes" id="UP000824166"/>
    </source>
</evidence>
<reference evidence="2 3" key="1">
    <citation type="submission" date="2021-06" db="EMBL/GenBank/DDBJ databases">
        <authorList>
            <person name="Jeong J.W."/>
        </authorList>
    </citation>
    <scope>NUCLEOTIDE SEQUENCE [LARGE SCALE GENOMIC DNA]</scope>
    <source>
        <strain evidence="2 3">MMS21-TAE1-1</strain>
    </source>
</reference>
<dbReference type="EMBL" id="JAHOPC010000029">
    <property type="protein sequence ID" value="MBU8869191.1"/>
    <property type="molecule type" value="Genomic_DNA"/>
</dbReference>
<protein>
    <submittedName>
        <fullName evidence="2">Glutaredoxin family protein</fullName>
    </submittedName>
</protein>
<sequence>MTSSSTPEYTVYTKPGCPNCDKTMAYFDRKGINYTAVDITKVPAALEFISEDLGYSEAPVVVSADGTDHWSGIRMDKLTQAALRRKAA</sequence>
<dbReference type="CDD" id="cd02976">
    <property type="entry name" value="NrdH"/>
    <property type="match status" value="1"/>
</dbReference>
<dbReference type="PANTHER" id="PTHR34386">
    <property type="entry name" value="GLUTAREDOXIN"/>
    <property type="match status" value="1"/>
</dbReference>
<feature type="domain" description="Glutaredoxin" evidence="1">
    <location>
        <begin position="10"/>
        <end position="62"/>
    </location>
</feature>
<keyword evidence="3" id="KW-1185">Reference proteome</keyword>
<proteinExistence type="predicted"/>
<dbReference type="Proteomes" id="UP000824166">
    <property type="component" value="Unassembled WGS sequence"/>
</dbReference>
<dbReference type="InterPro" id="IPR002109">
    <property type="entry name" value="Glutaredoxin"/>
</dbReference>
<gene>
    <name evidence="2" type="ORF">KSW38_23110</name>
</gene>
<dbReference type="Pfam" id="PF00462">
    <property type="entry name" value="Glutaredoxin"/>
    <property type="match status" value="1"/>
</dbReference>
<evidence type="ECO:0000313" key="2">
    <source>
        <dbReference type="EMBL" id="MBU8869191.1"/>
    </source>
</evidence>
<dbReference type="RefSeq" id="WP_216927693.1">
    <property type="nucleotide sequence ID" value="NZ_JAHOPC010000029.1"/>
</dbReference>
<name>A0ABS6IBT7_9MICC</name>
<dbReference type="PANTHER" id="PTHR34386:SF1">
    <property type="entry name" value="GLUTAREDOXIN-LIKE PROTEIN NRDH"/>
    <property type="match status" value="1"/>
</dbReference>
<dbReference type="InterPro" id="IPR051548">
    <property type="entry name" value="Grx-like_ET"/>
</dbReference>